<evidence type="ECO:0000313" key="2">
    <source>
        <dbReference type="Proteomes" id="UP000246464"/>
    </source>
</evidence>
<accession>A0A2U9CFC5</accession>
<dbReference type="EMBL" id="CP026258">
    <property type="protein sequence ID" value="AWP14923.1"/>
    <property type="molecule type" value="Genomic_DNA"/>
</dbReference>
<protein>
    <submittedName>
        <fullName evidence="1">Uncharacterized protein</fullName>
    </submittedName>
</protein>
<organism evidence="1 2">
    <name type="scientific">Scophthalmus maximus</name>
    <name type="common">Turbot</name>
    <name type="synonym">Psetta maxima</name>
    <dbReference type="NCBI Taxonomy" id="52904"/>
    <lineage>
        <taxon>Eukaryota</taxon>
        <taxon>Metazoa</taxon>
        <taxon>Chordata</taxon>
        <taxon>Craniata</taxon>
        <taxon>Vertebrata</taxon>
        <taxon>Euteleostomi</taxon>
        <taxon>Actinopterygii</taxon>
        <taxon>Neopterygii</taxon>
        <taxon>Teleostei</taxon>
        <taxon>Neoteleostei</taxon>
        <taxon>Acanthomorphata</taxon>
        <taxon>Carangaria</taxon>
        <taxon>Pleuronectiformes</taxon>
        <taxon>Pleuronectoidei</taxon>
        <taxon>Scophthalmidae</taxon>
        <taxon>Scophthalmus</taxon>
    </lineage>
</organism>
<dbReference type="Proteomes" id="UP000246464">
    <property type="component" value="Chromosome 16"/>
</dbReference>
<keyword evidence="2" id="KW-1185">Reference proteome</keyword>
<gene>
    <name evidence="1" type="ORF">SMAX5B_015111</name>
</gene>
<reference evidence="1 2" key="1">
    <citation type="submission" date="2017-12" db="EMBL/GenBank/DDBJ databases">
        <title>Integrating genomic resources of turbot (Scophthalmus maximus) in depth evaluation of genetic and physical mapping variation across individuals.</title>
        <authorList>
            <person name="Martinez P."/>
        </authorList>
    </citation>
    <scope>NUCLEOTIDE SEQUENCE [LARGE SCALE GENOMIC DNA]</scope>
</reference>
<name>A0A2U9CFC5_SCOMX</name>
<proteinExistence type="predicted"/>
<dbReference type="AlphaFoldDB" id="A0A2U9CFC5"/>
<sequence length="62" mass="6427">MGPSHSLCHIDVKCFINIGCLDASPRHTLTVLSESITDGGIELSLSSALSGRVGVCGIDDLD</sequence>
<evidence type="ECO:0000313" key="1">
    <source>
        <dbReference type="EMBL" id="AWP14923.1"/>
    </source>
</evidence>